<protein>
    <recommendedName>
        <fullName evidence="17">TF-B3 domain-containing protein</fullName>
    </recommendedName>
</protein>
<evidence type="ECO:0000313" key="19">
    <source>
        <dbReference type="Proteomes" id="UP000796880"/>
    </source>
</evidence>
<dbReference type="GO" id="GO:0006122">
    <property type="term" value="P:mitochondrial electron transport, ubiquinol to cytochrome c"/>
    <property type="evidence" value="ECO:0007669"/>
    <property type="project" value="InterPro"/>
</dbReference>
<organism evidence="18 19">
    <name type="scientific">Rhamnella rubrinervis</name>
    <dbReference type="NCBI Taxonomy" id="2594499"/>
    <lineage>
        <taxon>Eukaryota</taxon>
        <taxon>Viridiplantae</taxon>
        <taxon>Streptophyta</taxon>
        <taxon>Embryophyta</taxon>
        <taxon>Tracheophyta</taxon>
        <taxon>Spermatophyta</taxon>
        <taxon>Magnoliopsida</taxon>
        <taxon>eudicotyledons</taxon>
        <taxon>Gunneridae</taxon>
        <taxon>Pentapetalae</taxon>
        <taxon>rosids</taxon>
        <taxon>fabids</taxon>
        <taxon>Rosales</taxon>
        <taxon>Rhamnaceae</taxon>
        <taxon>rhamnoid group</taxon>
        <taxon>Rhamneae</taxon>
        <taxon>Rhamnella</taxon>
    </lineage>
</organism>
<dbReference type="CDD" id="cd10017">
    <property type="entry name" value="B3_DNA"/>
    <property type="match status" value="1"/>
</dbReference>
<keyword evidence="11" id="KW-0238">DNA-binding</keyword>
<dbReference type="InterPro" id="IPR015300">
    <property type="entry name" value="DNA-bd_pseudobarrel_sf"/>
</dbReference>
<gene>
    <name evidence="18" type="ORF">FNV43_RR05228</name>
</gene>
<dbReference type="EMBL" id="VOIH02000002">
    <property type="protein sequence ID" value="KAF3454780.1"/>
    <property type="molecule type" value="Genomic_DNA"/>
</dbReference>
<comment type="caution">
    <text evidence="18">The sequence shown here is derived from an EMBL/GenBank/DDBJ whole genome shotgun (WGS) entry which is preliminary data.</text>
</comment>
<evidence type="ECO:0000256" key="12">
    <source>
        <dbReference type="ARBA" id="ARBA00023128"/>
    </source>
</evidence>
<sequence length="399" mass="45105">MGKQPVRMKAVIYALSPLHQKVMPGLWNDLPSKIHHKISENWLSTILLLGPLFGTCTYVQRHQEREKLVLKIYKPNTGHLCFWTLVSKMTANGIAAATTYEEVRKQRLEQNKKIFEDLGISKISKNLTDLTNSQKKSQQNVSKFKSKGTCTLEPRRSSRARNQVLSYCDDVNVDLPPLRKRSRSSSSSWASYLARPVDEVKVASYEERVGALKAAEELQSSLLSENPCFTKSMVRSHVYSCFWLGLPSKFCECHLSTSVLDMILEDESGKEYEATYIGKRAGLSGGWRAFALDHKLDDGDALVFELTEPTRFKVYIVRASMLSDQEYLKSLPERSTKCKRGNEVKEEQTSPSKKNGFVSKKLDKATKSNGPNSVVGDRHKGAILKPIRKPAPKLFRKRA</sequence>
<keyword evidence="15" id="KW-0539">Nucleus</keyword>
<keyword evidence="10" id="KW-0805">Transcription regulation</keyword>
<comment type="subcellular location">
    <subcellularLocation>
        <location evidence="2">Mitochondrion inner membrane</location>
        <topology evidence="2">Single-pass membrane protein</topology>
    </subcellularLocation>
    <subcellularLocation>
        <location evidence="1">Nucleus</location>
    </subcellularLocation>
</comment>
<keyword evidence="6" id="KW-0812">Transmembrane</keyword>
<dbReference type="PANTHER" id="PTHR34559:SF1">
    <property type="entry name" value="OS06G0175900 PROTEIN"/>
    <property type="match status" value="1"/>
</dbReference>
<dbReference type="AlphaFoldDB" id="A0A8K0HLS5"/>
<dbReference type="InterPro" id="IPR003340">
    <property type="entry name" value="B3_DNA-bd"/>
</dbReference>
<evidence type="ECO:0000256" key="2">
    <source>
        <dbReference type="ARBA" id="ARBA00004434"/>
    </source>
</evidence>
<dbReference type="Pfam" id="PF02362">
    <property type="entry name" value="B3"/>
    <property type="match status" value="1"/>
</dbReference>
<evidence type="ECO:0000256" key="7">
    <source>
        <dbReference type="ARBA" id="ARBA00022792"/>
    </source>
</evidence>
<evidence type="ECO:0000256" key="14">
    <source>
        <dbReference type="ARBA" id="ARBA00023163"/>
    </source>
</evidence>
<dbReference type="Pfam" id="PF10890">
    <property type="entry name" value="Cyt_b-c1_8"/>
    <property type="match status" value="1"/>
</dbReference>
<dbReference type="InterPro" id="IPR020101">
    <property type="entry name" value="Cyt_b-c1_8-plants"/>
</dbReference>
<dbReference type="PANTHER" id="PTHR34559">
    <property type="entry name" value="CYTOCHROME B-C1 COMPLEX SUBUNIT 8"/>
    <property type="match status" value="1"/>
</dbReference>
<dbReference type="OrthoDB" id="1909330at2759"/>
<evidence type="ECO:0000256" key="3">
    <source>
        <dbReference type="ARBA" id="ARBA00007668"/>
    </source>
</evidence>
<dbReference type="PROSITE" id="PS50863">
    <property type="entry name" value="B3"/>
    <property type="match status" value="1"/>
</dbReference>
<keyword evidence="7" id="KW-0999">Mitochondrion inner membrane</keyword>
<name>A0A8K0HLS5_9ROSA</name>
<keyword evidence="8" id="KW-0249">Electron transport</keyword>
<comment type="similarity">
    <text evidence="3">Belongs to the UQCRQ/QCR8 family.</text>
</comment>
<keyword evidence="12" id="KW-0496">Mitochondrion</keyword>
<evidence type="ECO:0000256" key="6">
    <source>
        <dbReference type="ARBA" id="ARBA00022692"/>
    </source>
</evidence>
<evidence type="ECO:0000256" key="4">
    <source>
        <dbReference type="ARBA" id="ARBA00022448"/>
    </source>
</evidence>
<evidence type="ECO:0000256" key="11">
    <source>
        <dbReference type="ARBA" id="ARBA00023125"/>
    </source>
</evidence>
<keyword evidence="4" id="KW-0813">Transport</keyword>
<evidence type="ECO:0000256" key="8">
    <source>
        <dbReference type="ARBA" id="ARBA00022982"/>
    </source>
</evidence>
<evidence type="ECO:0000313" key="18">
    <source>
        <dbReference type="EMBL" id="KAF3454780.1"/>
    </source>
</evidence>
<evidence type="ECO:0000256" key="10">
    <source>
        <dbReference type="ARBA" id="ARBA00023015"/>
    </source>
</evidence>
<evidence type="ECO:0000256" key="9">
    <source>
        <dbReference type="ARBA" id="ARBA00022989"/>
    </source>
</evidence>
<evidence type="ECO:0000256" key="13">
    <source>
        <dbReference type="ARBA" id="ARBA00023136"/>
    </source>
</evidence>
<feature type="compositionally biased region" description="Basic and acidic residues" evidence="16">
    <location>
        <begin position="338"/>
        <end position="348"/>
    </location>
</feature>
<reference evidence="18" key="1">
    <citation type="submission" date="2020-03" db="EMBL/GenBank/DDBJ databases">
        <title>A high-quality chromosome-level genome assembly of a woody plant with both climbing and erect habits, Rhamnella rubrinervis.</title>
        <authorList>
            <person name="Lu Z."/>
            <person name="Yang Y."/>
            <person name="Zhu X."/>
            <person name="Sun Y."/>
        </authorList>
    </citation>
    <scope>NUCLEOTIDE SEQUENCE</scope>
    <source>
        <strain evidence="18">BYM</strain>
        <tissue evidence="18">Leaf</tissue>
    </source>
</reference>
<accession>A0A8K0HLS5</accession>
<dbReference type="GO" id="GO:0005634">
    <property type="term" value="C:nucleus"/>
    <property type="evidence" value="ECO:0007669"/>
    <property type="project" value="UniProtKB-SubCell"/>
</dbReference>
<evidence type="ECO:0000256" key="1">
    <source>
        <dbReference type="ARBA" id="ARBA00004123"/>
    </source>
</evidence>
<keyword evidence="13" id="KW-0472">Membrane</keyword>
<evidence type="ECO:0000256" key="15">
    <source>
        <dbReference type="ARBA" id="ARBA00023242"/>
    </source>
</evidence>
<keyword evidence="14" id="KW-0804">Transcription</keyword>
<dbReference type="Gene3D" id="2.40.330.10">
    <property type="entry name" value="DNA-binding pseudobarrel domain"/>
    <property type="match status" value="1"/>
</dbReference>
<evidence type="ECO:0000259" key="17">
    <source>
        <dbReference type="PROSITE" id="PS50863"/>
    </source>
</evidence>
<evidence type="ECO:0000256" key="16">
    <source>
        <dbReference type="SAM" id="MobiDB-lite"/>
    </source>
</evidence>
<dbReference type="GO" id="GO:0045275">
    <property type="term" value="C:respiratory chain complex III"/>
    <property type="evidence" value="ECO:0007669"/>
    <property type="project" value="InterPro"/>
</dbReference>
<keyword evidence="5" id="KW-0679">Respiratory chain</keyword>
<dbReference type="Gene3D" id="1.20.5.210">
    <property type="entry name" value="Cytochrome b-c1 complex subunit 8"/>
    <property type="match status" value="1"/>
</dbReference>
<dbReference type="SMART" id="SM01019">
    <property type="entry name" value="B3"/>
    <property type="match status" value="1"/>
</dbReference>
<proteinExistence type="inferred from homology"/>
<keyword evidence="19" id="KW-1185">Reference proteome</keyword>
<keyword evidence="9" id="KW-1133">Transmembrane helix</keyword>
<dbReference type="GO" id="GO:0005743">
    <property type="term" value="C:mitochondrial inner membrane"/>
    <property type="evidence" value="ECO:0007669"/>
    <property type="project" value="UniProtKB-SubCell"/>
</dbReference>
<dbReference type="InterPro" id="IPR036642">
    <property type="entry name" value="Cyt_bc1_su8_sf"/>
</dbReference>
<feature type="region of interest" description="Disordered" evidence="16">
    <location>
        <begin position="338"/>
        <end position="399"/>
    </location>
</feature>
<dbReference type="GO" id="GO:0003677">
    <property type="term" value="F:DNA binding"/>
    <property type="evidence" value="ECO:0007669"/>
    <property type="project" value="UniProtKB-KW"/>
</dbReference>
<dbReference type="Proteomes" id="UP000796880">
    <property type="component" value="Unassembled WGS sequence"/>
</dbReference>
<evidence type="ECO:0000256" key="5">
    <source>
        <dbReference type="ARBA" id="ARBA00022660"/>
    </source>
</evidence>
<feature type="domain" description="TF-B3" evidence="17">
    <location>
        <begin position="229"/>
        <end position="320"/>
    </location>
</feature>
<dbReference type="SUPFAM" id="SSF101936">
    <property type="entry name" value="DNA-binding pseudobarrel domain"/>
    <property type="match status" value="1"/>
</dbReference>
<feature type="compositionally biased region" description="Basic residues" evidence="16">
    <location>
        <begin position="386"/>
        <end position="399"/>
    </location>
</feature>